<dbReference type="InterPro" id="IPR001283">
    <property type="entry name" value="CRISP-related"/>
</dbReference>
<dbReference type="PROSITE" id="PS01009">
    <property type="entry name" value="CRISP_1"/>
    <property type="match status" value="1"/>
</dbReference>
<gene>
    <name evidence="7" type="ORF">PHAECO_LOCUS12175</name>
</gene>
<organism evidence="7 8">
    <name type="scientific">Phaedon cochleariae</name>
    <name type="common">Mustard beetle</name>
    <dbReference type="NCBI Taxonomy" id="80249"/>
    <lineage>
        <taxon>Eukaryota</taxon>
        <taxon>Metazoa</taxon>
        <taxon>Ecdysozoa</taxon>
        <taxon>Arthropoda</taxon>
        <taxon>Hexapoda</taxon>
        <taxon>Insecta</taxon>
        <taxon>Pterygota</taxon>
        <taxon>Neoptera</taxon>
        <taxon>Endopterygota</taxon>
        <taxon>Coleoptera</taxon>
        <taxon>Polyphaga</taxon>
        <taxon>Cucujiformia</taxon>
        <taxon>Chrysomeloidea</taxon>
        <taxon>Chrysomelidae</taxon>
        <taxon>Chrysomelinae</taxon>
        <taxon>Chrysomelini</taxon>
        <taxon>Phaedon</taxon>
    </lineage>
</organism>
<proteinExistence type="inferred from homology"/>
<keyword evidence="3" id="KW-0964">Secreted</keyword>
<dbReference type="Gene3D" id="3.40.33.10">
    <property type="entry name" value="CAP"/>
    <property type="match status" value="1"/>
</dbReference>
<dbReference type="EMBL" id="OU896714">
    <property type="protein sequence ID" value="CAH1179748.1"/>
    <property type="molecule type" value="Genomic_DNA"/>
</dbReference>
<feature type="domain" description="SCP" evidence="6">
    <location>
        <begin position="58"/>
        <end position="222"/>
    </location>
</feature>
<evidence type="ECO:0000313" key="7">
    <source>
        <dbReference type="EMBL" id="CAH1179748.1"/>
    </source>
</evidence>
<keyword evidence="8" id="KW-1185">Reference proteome</keyword>
<dbReference type="Proteomes" id="UP001153737">
    <property type="component" value="Chromosome 8"/>
</dbReference>
<feature type="chain" id="PRO_5040124654" description="SCP domain-containing protein" evidence="5">
    <location>
        <begin position="18"/>
        <end position="269"/>
    </location>
</feature>
<protein>
    <recommendedName>
        <fullName evidence="6">SCP domain-containing protein</fullName>
    </recommendedName>
</protein>
<dbReference type="InterPro" id="IPR035940">
    <property type="entry name" value="CAP_sf"/>
</dbReference>
<dbReference type="PIRSF" id="PIRSF038921">
    <property type="entry name" value="P14a"/>
    <property type="match status" value="1"/>
</dbReference>
<accession>A0A9P0GV48</accession>
<evidence type="ECO:0000259" key="6">
    <source>
        <dbReference type="SMART" id="SM00198"/>
    </source>
</evidence>
<evidence type="ECO:0000256" key="5">
    <source>
        <dbReference type="SAM" id="SignalP"/>
    </source>
</evidence>
<dbReference type="SUPFAM" id="SSF55797">
    <property type="entry name" value="PR-1-like"/>
    <property type="match status" value="1"/>
</dbReference>
<dbReference type="InterPro" id="IPR014044">
    <property type="entry name" value="CAP_dom"/>
</dbReference>
<dbReference type="InterPro" id="IPR034763">
    <property type="entry name" value="P14a_insect"/>
</dbReference>
<dbReference type="SMART" id="SM00198">
    <property type="entry name" value="SCP"/>
    <property type="match status" value="1"/>
</dbReference>
<dbReference type="GO" id="GO:0005576">
    <property type="term" value="C:extracellular region"/>
    <property type="evidence" value="ECO:0007669"/>
    <property type="project" value="UniProtKB-SubCell"/>
</dbReference>
<comment type="subcellular location">
    <subcellularLocation>
        <location evidence="1">Secreted</location>
    </subcellularLocation>
</comment>
<dbReference type="CDD" id="cd05380">
    <property type="entry name" value="CAP_euk"/>
    <property type="match status" value="1"/>
</dbReference>
<dbReference type="InterPro" id="IPR018244">
    <property type="entry name" value="Allrgn_V5/Tpx1_CS"/>
</dbReference>
<dbReference type="InterPro" id="IPR002413">
    <property type="entry name" value="V5_allergen-like"/>
</dbReference>
<sequence length="269" mass="30133">MLKLFVLFTSIIGIINASSNHYCDFSSCNHTVCFRQAERCGAGSRCGPEFRVVSLNDSERQQILDYHNQLRNRVAVGNQTGQPSATNMRALSYNKELEFIAQCWVNECRGNPLVHDSCRRTSNYSWVGQNLAIVSDSTANFDEMTFILDLIQAWFDEVNVFDPSWASDGSWHHQTGHYTQMVWADTTEVGCAITRYSSYANGMQWHNLLLGCDYGRGGNIVGQPVYLVGPPASNCGSLGRNSRYPGLCGIDRSLRNTPNYQNELFGVNL</sequence>
<evidence type="ECO:0000256" key="1">
    <source>
        <dbReference type="ARBA" id="ARBA00004613"/>
    </source>
</evidence>
<reference evidence="7" key="1">
    <citation type="submission" date="2022-01" db="EMBL/GenBank/DDBJ databases">
        <authorList>
            <person name="King R."/>
        </authorList>
    </citation>
    <scope>NUCLEOTIDE SEQUENCE</scope>
</reference>
<dbReference type="PRINTS" id="PR00838">
    <property type="entry name" value="V5ALLERGEN"/>
</dbReference>
<evidence type="ECO:0000313" key="8">
    <source>
        <dbReference type="Proteomes" id="UP001153737"/>
    </source>
</evidence>
<evidence type="ECO:0000256" key="4">
    <source>
        <dbReference type="ARBA" id="ARBA00022729"/>
    </source>
</evidence>
<dbReference type="AlphaFoldDB" id="A0A9P0GV48"/>
<feature type="signal peptide" evidence="5">
    <location>
        <begin position="1"/>
        <end position="17"/>
    </location>
</feature>
<name>A0A9P0GV48_PHACE</name>
<comment type="similarity">
    <text evidence="2">Belongs to the CRISP family.</text>
</comment>
<dbReference type="PANTHER" id="PTHR10334">
    <property type="entry name" value="CYSTEINE-RICH SECRETORY PROTEIN-RELATED"/>
    <property type="match status" value="1"/>
</dbReference>
<evidence type="ECO:0000256" key="2">
    <source>
        <dbReference type="ARBA" id="ARBA00009923"/>
    </source>
</evidence>
<dbReference type="PRINTS" id="PR00837">
    <property type="entry name" value="V5TPXLIKE"/>
</dbReference>
<reference evidence="7" key="2">
    <citation type="submission" date="2022-10" db="EMBL/GenBank/DDBJ databases">
        <authorList>
            <consortium name="ENA_rothamsted_submissions"/>
            <consortium name="culmorum"/>
            <person name="King R."/>
        </authorList>
    </citation>
    <scope>NUCLEOTIDE SEQUENCE</scope>
</reference>
<evidence type="ECO:0000256" key="3">
    <source>
        <dbReference type="ARBA" id="ARBA00022525"/>
    </source>
</evidence>
<keyword evidence="4 5" id="KW-0732">Signal</keyword>
<dbReference type="OrthoDB" id="414826at2759"/>
<dbReference type="Pfam" id="PF00188">
    <property type="entry name" value="CAP"/>
    <property type="match status" value="1"/>
</dbReference>